<feature type="domain" description="N-acetyltransferase" evidence="3">
    <location>
        <begin position="1"/>
        <end position="146"/>
    </location>
</feature>
<comment type="caution">
    <text evidence="4">The sequence shown here is derived from an EMBL/GenBank/DDBJ whole genome shotgun (WGS) entry which is preliminary data.</text>
</comment>
<dbReference type="InterPro" id="IPR000182">
    <property type="entry name" value="GNAT_dom"/>
</dbReference>
<evidence type="ECO:0000259" key="3">
    <source>
        <dbReference type="PROSITE" id="PS51186"/>
    </source>
</evidence>
<sequence length="148" mass="15841">MTGPDAQALAGLHAQAFQMPAPWSAQDFDGFLRDPACQLEWRGNPDGQLAGFALFRLIAGEAELLTLAVAPHMQRKGVGGAVLGAGLDKLTGRAECCFLEVAQTNTAARGLYARMGFRQVGARRGYYRLPNTGTAVDALILRRDLASH</sequence>
<evidence type="ECO:0000313" key="4">
    <source>
        <dbReference type="EMBL" id="MDD7970363.1"/>
    </source>
</evidence>
<evidence type="ECO:0000256" key="1">
    <source>
        <dbReference type="ARBA" id="ARBA00022679"/>
    </source>
</evidence>
<evidence type="ECO:0000256" key="2">
    <source>
        <dbReference type="ARBA" id="ARBA00023315"/>
    </source>
</evidence>
<dbReference type="Pfam" id="PF00583">
    <property type="entry name" value="Acetyltransf_1"/>
    <property type="match status" value="1"/>
</dbReference>
<keyword evidence="1 4" id="KW-0808">Transferase</keyword>
<dbReference type="EC" id="2.3.1.-" evidence="4"/>
<organism evidence="4 5">
    <name type="scientific">Roseinatronobacter alkalisoli</name>
    <dbReference type="NCBI Taxonomy" id="3028235"/>
    <lineage>
        <taxon>Bacteria</taxon>
        <taxon>Pseudomonadati</taxon>
        <taxon>Pseudomonadota</taxon>
        <taxon>Alphaproteobacteria</taxon>
        <taxon>Rhodobacterales</taxon>
        <taxon>Paracoccaceae</taxon>
        <taxon>Roseinatronobacter</taxon>
    </lineage>
</organism>
<dbReference type="PANTHER" id="PTHR43420">
    <property type="entry name" value="ACETYLTRANSFERASE"/>
    <property type="match status" value="1"/>
</dbReference>
<dbReference type="PROSITE" id="PS51186">
    <property type="entry name" value="GNAT"/>
    <property type="match status" value="1"/>
</dbReference>
<dbReference type="InterPro" id="IPR016181">
    <property type="entry name" value="Acyl_CoA_acyltransferase"/>
</dbReference>
<dbReference type="Gene3D" id="3.40.630.30">
    <property type="match status" value="1"/>
</dbReference>
<accession>A0ABT5T5H4</accession>
<evidence type="ECO:0000313" key="5">
    <source>
        <dbReference type="Proteomes" id="UP001431784"/>
    </source>
</evidence>
<proteinExistence type="predicted"/>
<dbReference type="InterPro" id="IPR050680">
    <property type="entry name" value="YpeA/RimI_acetyltransf"/>
</dbReference>
<dbReference type="Proteomes" id="UP001431784">
    <property type="component" value="Unassembled WGS sequence"/>
</dbReference>
<dbReference type="RefSeq" id="WP_274350983.1">
    <property type="nucleotide sequence ID" value="NZ_JAQZSM010000003.1"/>
</dbReference>
<dbReference type="PANTHER" id="PTHR43420:SF12">
    <property type="entry name" value="N-ACETYLTRANSFERASE DOMAIN-CONTAINING PROTEIN"/>
    <property type="match status" value="1"/>
</dbReference>
<dbReference type="GO" id="GO:0016746">
    <property type="term" value="F:acyltransferase activity"/>
    <property type="evidence" value="ECO:0007669"/>
    <property type="project" value="UniProtKB-KW"/>
</dbReference>
<protein>
    <submittedName>
        <fullName evidence="4">GNAT family N-acetyltransferase</fullName>
        <ecNumber evidence="4">2.3.1.-</ecNumber>
    </submittedName>
</protein>
<keyword evidence="5" id="KW-1185">Reference proteome</keyword>
<gene>
    <name evidence="4" type="ORF">PUT78_04560</name>
</gene>
<name>A0ABT5T5H4_9RHOB</name>
<keyword evidence="2 4" id="KW-0012">Acyltransferase</keyword>
<dbReference type="SUPFAM" id="SSF55729">
    <property type="entry name" value="Acyl-CoA N-acyltransferases (Nat)"/>
    <property type="match status" value="1"/>
</dbReference>
<reference evidence="4" key="1">
    <citation type="submission" date="2023-02" db="EMBL/GenBank/DDBJ databases">
        <title>Description of Roseinatronobacter alkalisoli sp. nov., an alkaliphilic bacerium isolated from soda soil.</title>
        <authorList>
            <person name="Wei W."/>
        </authorList>
    </citation>
    <scope>NUCLEOTIDE SEQUENCE</scope>
    <source>
        <strain evidence="4">HJB301</strain>
    </source>
</reference>
<dbReference type="EMBL" id="JAQZSM010000003">
    <property type="protein sequence ID" value="MDD7970363.1"/>
    <property type="molecule type" value="Genomic_DNA"/>
</dbReference>